<protein>
    <recommendedName>
        <fullName evidence="1">diguanylate cyclase</fullName>
        <ecNumber evidence="1">2.7.7.65</ecNumber>
    </recommendedName>
</protein>
<evidence type="ECO:0000256" key="3">
    <source>
        <dbReference type="SAM" id="Phobius"/>
    </source>
</evidence>
<dbReference type="EC" id="2.7.7.65" evidence="1"/>
<evidence type="ECO:0000313" key="5">
    <source>
        <dbReference type="EMBL" id="WED44374.1"/>
    </source>
</evidence>
<dbReference type="InterPro" id="IPR050469">
    <property type="entry name" value="Diguanylate_Cyclase"/>
</dbReference>
<dbReference type="PROSITE" id="PS50887">
    <property type="entry name" value="GGDEF"/>
    <property type="match status" value="1"/>
</dbReference>
<keyword evidence="6" id="KW-1185">Reference proteome</keyword>
<dbReference type="PANTHER" id="PTHR45138:SF9">
    <property type="entry name" value="DIGUANYLATE CYCLASE DGCM-RELATED"/>
    <property type="match status" value="1"/>
</dbReference>
<dbReference type="EMBL" id="CP119078">
    <property type="protein sequence ID" value="WED44374.1"/>
    <property type="molecule type" value="Genomic_DNA"/>
</dbReference>
<gene>
    <name evidence="5" type="ORF">PXX05_06190</name>
</gene>
<dbReference type="InterPro" id="IPR043128">
    <property type="entry name" value="Rev_trsase/Diguanyl_cyclase"/>
</dbReference>
<dbReference type="Pfam" id="PF00990">
    <property type="entry name" value="GGDEF"/>
    <property type="match status" value="1"/>
</dbReference>
<reference evidence="5 6" key="1">
    <citation type="submission" date="2023-02" db="EMBL/GenBank/DDBJ databases">
        <title>Genome Sequence of L. cardiaca H63T.</title>
        <authorList>
            <person name="Lopez A.E."/>
            <person name="Cianciotto N.P."/>
        </authorList>
    </citation>
    <scope>NUCLEOTIDE SEQUENCE [LARGE SCALE GENOMIC DNA]</scope>
    <source>
        <strain evidence="5 6">H63</strain>
    </source>
</reference>
<dbReference type="SMART" id="SM00267">
    <property type="entry name" value="GGDEF"/>
    <property type="match status" value="1"/>
</dbReference>
<evidence type="ECO:0000256" key="2">
    <source>
        <dbReference type="ARBA" id="ARBA00034247"/>
    </source>
</evidence>
<sequence length="265" mass="29945">MLTLGGMAAGALASLSVYMPAYYAYLLPIFLPVIIYNFYSLEWERLILGIMFILFVIMLIVTAKNTAELLQETISLTIEKDDLILRLKNSHQKQQKALEAIKRLSITDSLTGLYNRRYFEIKLKDESYRAKRNKHSLNLVFIDIDNFKIVNDSLGHPSGDSFLKHLACIIKQSTQRENDAAFRIGGDEFAAIFTDASLDETIKICSALKEHFNKNSQLDVTISIGILCIPPSSSEDIENIVSAADKTLYRAKKEGKNKIISERLE</sequence>
<feature type="transmembrane region" description="Helical" evidence="3">
    <location>
        <begin position="20"/>
        <end position="39"/>
    </location>
</feature>
<evidence type="ECO:0000256" key="1">
    <source>
        <dbReference type="ARBA" id="ARBA00012528"/>
    </source>
</evidence>
<dbReference type="SUPFAM" id="SSF55073">
    <property type="entry name" value="Nucleotide cyclase"/>
    <property type="match status" value="1"/>
</dbReference>
<dbReference type="InterPro" id="IPR029787">
    <property type="entry name" value="Nucleotide_cyclase"/>
</dbReference>
<evidence type="ECO:0000313" key="6">
    <source>
        <dbReference type="Proteomes" id="UP001222087"/>
    </source>
</evidence>
<dbReference type="NCBIfam" id="TIGR00254">
    <property type="entry name" value="GGDEF"/>
    <property type="match status" value="1"/>
</dbReference>
<keyword evidence="3" id="KW-0472">Membrane</keyword>
<evidence type="ECO:0000259" key="4">
    <source>
        <dbReference type="PROSITE" id="PS50887"/>
    </source>
</evidence>
<dbReference type="RefSeq" id="WP_275090191.1">
    <property type="nucleotide sequence ID" value="NZ_CP119078.1"/>
</dbReference>
<dbReference type="PANTHER" id="PTHR45138">
    <property type="entry name" value="REGULATORY COMPONENTS OF SENSORY TRANSDUCTION SYSTEM"/>
    <property type="match status" value="1"/>
</dbReference>
<name>A0ABY8AUM2_9GAMM</name>
<organism evidence="5 6">
    <name type="scientific">Legionella cardiaca</name>
    <dbReference type="NCBI Taxonomy" id="1071983"/>
    <lineage>
        <taxon>Bacteria</taxon>
        <taxon>Pseudomonadati</taxon>
        <taxon>Pseudomonadota</taxon>
        <taxon>Gammaproteobacteria</taxon>
        <taxon>Legionellales</taxon>
        <taxon>Legionellaceae</taxon>
        <taxon>Legionella</taxon>
    </lineage>
</organism>
<dbReference type="Proteomes" id="UP001222087">
    <property type="component" value="Chromosome"/>
</dbReference>
<dbReference type="InterPro" id="IPR000160">
    <property type="entry name" value="GGDEF_dom"/>
</dbReference>
<keyword evidence="3" id="KW-1133">Transmembrane helix</keyword>
<accession>A0ABY8AUM2</accession>
<dbReference type="Gene3D" id="3.30.70.270">
    <property type="match status" value="1"/>
</dbReference>
<dbReference type="CDD" id="cd01949">
    <property type="entry name" value="GGDEF"/>
    <property type="match status" value="1"/>
</dbReference>
<feature type="domain" description="GGDEF" evidence="4">
    <location>
        <begin position="135"/>
        <end position="264"/>
    </location>
</feature>
<comment type="catalytic activity">
    <reaction evidence="2">
        <text>2 GTP = 3',3'-c-di-GMP + 2 diphosphate</text>
        <dbReference type="Rhea" id="RHEA:24898"/>
        <dbReference type="ChEBI" id="CHEBI:33019"/>
        <dbReference type="ChEBI" id="CHEBI:37565"/>
        <dbReference type="ChEBI" id="CHEBI:58805"/>
        <dbReference type="EC" id="2.7.7.65"/>
    </reaction>
</comment>
<feature type="transmembrane region" description="Helical" evidence="3">
    <location>
        <begin position="46"/>
        <end position="63"/>
    </location>
</feature>
<keyword evidence="3" id="KW-0812">Transmembrane</keyword>
<proteinExistence type="predicted"/>